<sequence>MGEIKRAARRDPSGFLIASKQQAKEQANLLAKF</sequence>
<proteinExistence type="predicted"/>
<name>A0A8S5SIV8_9CAUD</name>
<dbReference type="EMBL" id="BK032596">
    <property type="protein sequence ID" value="DAF50498.1"/>
    <property type="molecule type" value="Genomic_DNA"/>
</dbReference>
<accession>A0A8S5SIV8</accession>
<reference evidence="1" key="1">
    <citation type="journal article" date="2021" name="Proc. Natl. Acad. Sci. U.S.A.">
        <title>A Catalog of Tens of Thousands of Viruses from Human Metagenomes Reveals Hidden Associations with Chronic Diseases.</title>
        <authorList>
            <person name="Tisza M.J."/>
            <person name="Buck C.B."/>
        </authorList>
    </citation>
    <scope>NUCLEOTIDE SEQUENCE</scope>
    <source>
        <strain evidence="1">CtuIn11</strain>
    </source>
</reference>
<organism evidence="1">
    <name type="scientific">Myoviridae sp. ctuIn11</name>
    <dbReference type="NCBI Taxonomy" id="2827715"/>
    <lineage>
        <taxon>Viruses</taxon>
        <taxon>Duplodnaviria</taxon>
        <taxon>Heunggongvirae</taxon>
        <taxon>Uroviricota</taxon>
        <taxon>Caudoviricetes</taxon>
    </lineage>
</organism>
<protein>
    <submittedName>
        <fullName evidence="1">Uncharacterized protein</fullName>
    </submittedName>
</protein>
<evidence type="ECO:0000313" key="1">
    <source>
        <dbReference type="EMBL" id="DAF50498.1"/>
    </source>
</evidence>